<evidence type="ECO:0000259" key="6">
    <source>
        <dbReference type="PROSITE" id="PS50966"/>
    </source>
</evidence>
<keyword evidence="8" id="KW-1185">Reference proteome</keyword>
<evidence type="ECO:0000313" key="7">
    <source>
        <dbReference type="EMBL" id="CAH1414420.1"/>
    </source>
</evidence>
<accession>A0AAU9LXM7</accession>
<dbReference type="GO" id="GO:0008270">
    <property type="term" value="F:zinc ion binding"/>
    <property type="evidence" value="ECO:0007669"/>
    <property type="project" value="UniProtKB-KW"/>
</dbReference>
<evidence type="ECO:0000256" key="4">
    <source>
        <dbReference type="PROSITE-ProRule" id="PRU00325"/>
    </source>
</evidence>
<feature type="domain" description="SWIM-type" evidence="6">
    <location>
        <begin position="30"/>
        <end position="62"/>
    </location>
</feature>
<protein>
    <recommendedName>
        <fullName evidence="6">SWIM-type domain-containing protein</fullName>
    </recommendedName>
</protein>
<feature type="region of interest" description="Disordered" evidence="5">
    <location>
        <begin position="100"/>
        <end position="170"/>
    </location>
</feature>
<evidence type="ECO:0000256" key="1">
    <source>
        <dbReference type="ARBA" id="ARBA00022723"/>
    </source>
</evidence>
<dbReference type="PANTHER" id="PTHR31973">
    <property type="entry name" value="POLYPROTEIN, PUTATIVE-RELATED"/>
    <property type="match status" value="1"/>
</dbReference>
<keyword evidence="3" id="KW-0862">Zinc</keyword>
<reference evidence="7 8" key="1">
    <citation type="submission" date="2022-01" db="EMBL/GenBank/DDBJ databases">
        <authorList>
            <person name="Xiong W."/>
            <person name="Schranz E."/>
        </authorList>
    </citation>
    <scope>NUCLEOTIDE SEQUENCE [LARGE SCALE GENOMIC DNA]</scope>
</reference>
<dbReference type="InterPro" id="IPR006564">
    <property type="entry name" value="Znf_PMZ"/>
</dbReference>
<keyword evidence="1" id="KW-0479">Metal-binding</keyword>
<evidence type="ECO:0000256" key="3">
    <source>
        <dbReference type="ARBA" id="ARBA00022833"/>
    </source>
</evidence>
<dbReference type="PANTHER" id="PTHR31973:SF187">
    <property type="entry name" value="MUTATOR TRANSPOSASE MUDRA PROTEIN"/>
    <property type="match status" value="1"/>
</dbReference>
<name>A0AAU9LXM7_9ASTR</name>
<evidence type="ECO:0000256" key="5">
    <source>
        <dbReference type="SAM" id="MobiDB-lite"/>
    </source>
</evidence>
<sequence>MDEFAFDIKSWYVHPSGLNAFEVRNGFHSYGVNLDGMYCTCRLWELSGIPCVHAQATIIYTQQDPARFISTWFGKDKFLATYESNILPVNGSNVWEPTPYTKPLPPVERRMPGRPCMKRKRHVSEHQDRGGRRGGIGSGRGGRRGGRSGGRGSTSVYEEGESSGKKEPGIETQFVTQTTPNVESQFVTQTAPIVDSEHVPETQEADVNIDDEGDGLDMADLDQILHDLSYLKESKYSEAEILLRLNITQSQLKGFDALLHQSKQAAKAYIITLTVNFIFQ</sequence>
<dbReference type="InterPro" id="IPR007527">
    <property type="entry name" value="Znf_SWIM"/>
</dbReference>
<organism evidence="7 8">
    <name type="scientific">Lactuca virosa</name>
    <dbReference type="NCBI Taxonomy" id="75947"/>
    <lineage>
        <taxon>Eukaryota</taxon>
        <taxon>Viridiplantae</taxon>
        <taxon>Streptophyta</taxon>
        <taxon>Embryophyta</taxon>
        <taxon>Tracheophyta</taxon>
        <taxon>Spermatophyta</taxon>
        <taxon>Magnoliopsida</taxon>
        <taxon>eudicotyledons</taxon>
        <taxon>Gunneridae</taxon>
        <taxon>Pentapetalae</taxon>
        <taxon>asterids</taxon>
        <taxon>campanulids</taxon>
        <taxon>Asterales</taxon>
        <taxon>Asteraceae</taxon>
        <taxon>Cichorioideae</taxon>
        <taxon>Cichorieae</taxon>
        <taxon>Lactucinae</taxon>
        <taxon>Lactuca</taxon>
    </lineage>
</organism>
<gene>
    <name evidence="7" type="ORF">LVIROSA_LOCUS2336</name>
</gene>
<keyword evidence="2 4" id="KW-0863">Zinc-finger</keyword>
<dbReference type="AlphaFoldDB" id="A0AAU9LXM7"/>
<proteinExistence type="predicted"/>
<dbReference type="EMBL" id="CAKMRJ010000001">
    <property type="protein sequence ID" value="CAH1414420.1"/>
    <property type="molecule type" value="Genomic_DNA"/>
</dbReference>
<evidence type="ECO:0000313" key="8">
    <source>
        <dbReference type="Proteomes" id="UP001157418"/>
    </source>
</evidence>
<dbReference type="Proteomes" id="UP001157418">
    <property type="component" value="Unassembled WGS sequence"/>
</dbReference>
<comment type="caution">
    <text evidence="7">The sequence shown here is derived from an EMBL/GenBank/DDBJ whole genome shotgun (WGS) entry which is preliminary data.</text>
</comment>
<evidence type="ECO:0000256" key="2">
    <source>
        <dbReference type="ARBA" id="ARBA00022771"/>
    </source>
</evidence>
<dbReference type="SMART" id="SM00575">
    <property type="entry name" value="ZnF_PMZ"/>
    <property type="match status" value="1"/>
</dbReference>
<dbReference type="Pfam" id="PF04434">
    <property type="entry name" value="SWIM"/>
    <property type="match status" value="1"/>
</dbReference>
<dbReference type="PROSITE" id="PS50966">
    <property type="entry name" value="ZF_SWIM"/>
    <property type="match status" value="1"/>
</dbReference>